<dbReference type="EMBL" id="PJQL01000207">
    <property type="protein sequence ID" value="RCH98306.1"/>
    <property type="molecule type" value="Genomic_DNA"/>
</dbReference>
<evidence type="ECO:0000313" key="4">
    <source>
        <dbReference type="Proteomes" id="UP000252139"/>
    </source>
</evidence>
<organism evidence="3 4">
    <name type="scientific">Rhizopus azygosporus</name>
    <name type="common">Rhizopus microsporus var. azygosporus</name>
    <dbReference type="NCBI Taxonomy" id="86630"/>
    <lineage>
        <taxon>Eukaryota</taxon>
        <taxon>Fungi</taxon>
        <taxon>Fungi incertae sedis</taxon>
        <taxon>Mucoromycota</taxon>
        <taxon>Mucoromycotina</taxon>
        <taxon>Mucoromycetes</taxon>
        <taxon>Mucorales</taxon>
        <taxon>Mucorineae</taxon>
        <taxon>Rhizopodaceae</taxon>
        <taxon>Rhizopus</taxon>
    </lineage>
</organism>
<feature type="compositionally biased region" description="Low complexity" evidence="2">
    <location>
        <begin position="160"/>
        <end position="173"/>
    </location>
</feature>
<comment type="caution">
    <text evidence="3">The sequence shown here is derived from an EMBL/GenBank/DDBJ whole genome shotgun (WGS) entry which is preliminary data.</text>
</comment>
<accession>A0A367K804</accession>
<reference evidence="3 4" key="1">
    <citation type="journal article" date="2018" name="G3 (Bethesda)">
        <title>Phylogenetic and Phylogenomic Definition of Rhizopus Species.</title>
        <authorList>
            <person name="Gryganskyi A.P."/>
            <person name="Golan J."/>
            <person name="Dolatabadi S."/>
            <person name="Mondo S."/>
            <person name="Robb S."/>
            <person name="Idnurm A."/>
            <person name="Muszewska A."/>
            <person name="Steczkiewicz K."/>
            <person name="Masonjones S."/>
            <person name="Liao H.L."/>
            <person name="Gajdeczka M.T."/>
            <person name="Anike F."/>
            <person name="Vuek A."/>
            <person name="Anishchenko I.M."/>
            <person name="Voigt K."/>
            <person name="de Hoog G.S."/>
            <person name="Smith M.E."/>
            <person name="Heitman J."/>
            <person name="Vilgalys R."/>
            <person name="Stajich J.E."/>
        </authorList>
    </citation>
    <scope>NUCLEOTIDE SEQUENCE [LARGE SCALE GENOMIC DNA]</scope>
    <source>
        <strain evidence="3 4">CBS 357.93</strain>
    </source>
</reference>
<name>A0A367K804_RHIAZ</name>
<feature type="coiled-coil region" evidence="1">
    <location>
        <begin position="53"/>
        <end position="84"/>
    </location>
</feature>
<evidence type="ECO:0000256" key="2">
    <source>
        <dbReference type="SAM" id="MobiDB-lite"/>
    </source>
</evidence>
<dbReference type="Proteomes" id="UP000252139">
    <property type="component" value="Unassembled WGS sequence"/>
</dbReference>
<sequence>MNELEESKQKKLEKIKIWRDHEKTSVLDWFTAQKKQAWDDYYFARKRARAVLIEEVQTKMQKLRQELSRLNKQYGATNEEIERDLTIAKHPYNGNNTPNLVYSDYESRSTTDTPTEEPEVSLSRTENEPARNHNSQAPYLYSSNSNNRPNDRSDWWPFHSAATGVSSTTATPP</sequence>
<evidence type="ECO:0000313" key="3">
    <source>
        <dbReference type="EMBL" id="RCH98306.1"/>
    </source>
</evidence>
<dbReference type="OrthoDB" id="2256071at2759"/>
<evidence type="ECO:0000256" key="1">
    <source>
        <dbReference type="SAM" id="Coils"/>
    </source>
</evidence>
<gene>
    <name evidence="3" type="ORF">CU097_011268</name>
</gene>
<keyword evidence="4" id="KW-1185">Reference proteome</keyword>
<protein>
    <submittedName>
        <fullName evidence="3">Uncharacterized protein</fullName>
    </submittedName>
</protein>
<keyword evidence="1" id="KW-0175">Coiled coil</keyword>
<dbReference type="AlphaFoldDB" id="A0A367K804"/>
<feature type="region of interest" description="Disordered" evidence="2">
    <location>
        <begin position="85"/>
        <end position="173"/>
    </location>
</feature>
<proteinExistence type="predicted"/>